<evidence type="ECO:0000313" key="5">
    <source>
        <dbReference type="Proteomes" id="UP001327560"/>
    </source>
</evidence>
<dbReference type="PANTHER" id="PTHR36608:SF1">
    <property type="entry name" value="POLYPHENOL OXIDASE C, CHLOROPLASTIC-LIKE"/>
    <property type="match status" value="1"/>
</dbReference>
<dbReference type="InterPro" id="IPR022739">
    <property type="entry name" value="Polyphenol_oxidase_cen"/>
</dbReference>
<organism evidence="4 5">
    <name type="scientific">Canna indica</name>
    <name type="common">Indian-shot</name>
    <dbReference type="NCBI Taxonomy" id="4628"/>
    <lineage>
        <taxon>Eukaryota</taxon>
        <taxon>Viridiplantae</taxon>
        <taxon>Streptophyta</taxon>
        <taxon>Embryophyta</taxon>
        <taxon>Tracheophyta</taxon>
        <taxon>Spermatophyta</taxon>
        <taxon>Magnoliopsida</taxon>
        <taxon>Liliopsida</taxon>
        <taxon>Zingiberales</taxon>
        <taxon>Cannaceae</taxon>
        <taxon>Canna</taxon>
    </lineage>
</organism>
<dbReference type="InterPro" id="IPR022740">
    <property type="entry name" value="Polyphenol_oxidase_C"/>
</dbReference>
<reference evidence="4 5" key="1">
    <citation type="submission" date="2023-10" db="EMBL/GenBank/DDBJ databases">
        <title>Chromosome-scale genome assembly provides insights into flower coloration mechanisms of Canna indica.</title>
        <authorList>
            <person name="Li C."/>
        </authorList>
    </citation>
    <scope>NUCLEOTIDE SEQUENCE [LARGE SCALE GENOMIC DNA]</scope>
    <source>
        <tissue evidence="4">Flower</tissue>
    </source>
</reference>
<evidence type="ECO:0000259" key="2">
    <source>
        <dbReference type="Pfam" id="PF12142"/>
    </source>
</evidence>
<gene>
    <name evidence="4" type="ORF">Cni_G12489</name>
</gene>
<dbReference type="Pfam" id="PF12143">
    <property type="entry name" value="PPO1_KFDV"/>
    <property type="match status" value="1"/>
</dbReference>
<dbReference type="Proteomes" id="UP001327560">
    <property type="component" value="Chromosome 4"/>
</dbReference>
<dbReference type="Pfam" id="PF12142">
    <property type="entry name" value="PPO1_DWL"/>
    <property type="match status" value="1"/>
</dbReference>
<protein>
    <submittedName>
        <fullName evidence="4">Uncharacterized protein</fullName>
    </submittedName>
</protein>
<evidence type="ECO:0000256" key="1">
    <source>
        <dbReference type="ARBA" id="ARBA00009928"/>
    </source>
</evidence>
<feature type="domain" description="Polyphenol oxidase central" evidence="2">
    <location>
        <begin position="116"/>
        <end position="144"/>
    </location>
</feature>
<comment type="similarity">
    <text evidence="1">Belongs to the tyrosinase family.</text>
</comment>
<evidence type="ECO:0000259" key="3">
    <source>
        <dbReference type="Pfam" id="PF12143"/>
    </source>
</evidence>
<keyword evidence="5" id="KW-1185">Reference proteome</keyword>
<dbReference type="EMBL" id="CP136893">
    <property type="protein sequence ID" value="WOL03769.1"/>
    <property type="molecule type" value="Genomic_DNA"/>
</dbReference>
<dbReference type="PANTHER" id="PTHR36608">
    <property type="entry name" value="POLYPHENOL OXIDASE C, CHLOROPLASTIC-LIKE"/>
    <property type="match status" value="1"/>
</dbReference>
<dbReference type="AlphaFoldDB" id="A0AAQ3K9G5"/>
<dbReference type="GO" id="GO:0004097">
    <property type="term" value="F:catechol oxidase activity"/>
    <property type="evidence" value="ECO:0007669"/>
    <property type="project" value="InterPro"/>
</dbReference>
<sequence>MAHPRGNQALPLNGLNDSLGVRLNDNIVKFSMRKLNSMENSKYLCTGRRKNKYQGKSTCNSDKNSNRNTLSLVNGQLKSVSINPRIAVMQSLARRHEQWMNTIMNPGSGKIRRARMLHYNTRDCLETENLQYVYERVPLPWLGKLTNCEVTAETTAAAEQTVTQTPVAEFGNKPRDLVIGTPLRVLVSRPTKSRKTREKKEKVEILEIENIKVPTNDIAHFDVFVRVPSDGGLVGPGLGQYAGCYSRLPHGKRTAPPLPGAGKLAKVVKNLAKLKLGLTSLLEDIEAEDADKLVVSLVLRTGEVSVGGVSINLQKTDPVATI</sequence>
<accession>A0AAQ3K9G5</accession>
<proteinExistence type="inferred from homology"/>
<name>A0AAQ3K9G5_9LILI</name>
<feature type="domain" description="Polyphenol oxidase C-terminal" evidence="3">
    <location>
        <begin position="183"/>
        <end position="313"/>
    </location>
</feature>
<evidence type="ECO:0000313" key="4">
    <source>
        <dbReference type="EMBL" id="WOL03769.1"/>
    </source>
</evidence>